<keyword evidence="7" id="KW-0206">Cytoskeleton</keyword>
<dbReference type="SUPFAM" id="SSF82185">
    <property type="entry name" value="Histone H3 K4-specific methyltransferase SET7/9 N-terminal domain"/>
    <property type="match status" value="3"/>
</dbReference>
<feature type="region of interest" description="Disordered" evidence="9">
    <location>
        <begin position="1"/>
        <end position="108"/>
    </location>
</feature>
<organism evidence="10 13">
    <name type="scientific">Rotaria magnacalcarata</name>
    <dbReference type="NCBI Taxonomy" id="392030"/>
    <lineage>
        <taxon>Eukaryota</taxon>
        <taxon>Metazoa</taxon>
        <taxon>Spiralia</taxon>
        <taxon>Gnathifera</taxon>
        <taxon>Rotifera</taxon>
        <taxon>Eurotatoria</taxon>
        <taxon>Bdelloidea</taxon>
        <taxon>Philodinida</taxon>
        <taxon>Philodinidae</taxon>
        <taxon>Rotaria</taxon>
    </lineage>
</organism>
<keyword evidence="3" id="KW-0963">Cytoplasm</keyword>
<dbReference type="GO" id="GO:0031514">
    <property type="term" value="C:motile cilium"/>
    <property type="evidence" value="ECO:0007669"/>
    <property type="project" value="UniProtKB-SubCell"/>
</dbReference>
<evidence type="ECO:0000256" key="7">
    <source>
        <dbReference type="ARBA" id="ARBA00023212"/>
    </source>
</evidence>
<name>A0A814Y3H4_9BILA</name>
<evidence type="ECO:0000256" key="4">
    <source>
        <dbReference type="ARBA" id="ARBA00022737"/>
    </source>
</evidence>
<evidence type="ECO:0000256" key="3">
    <source>
        <dbReference type="ARBA" id="ARBA00022490"/>
    </source>
</evidence>
<evidence type="ECO:0000256" key="5">
    <source>
        <dbReference type="ARBA" id="ARBA00022846"/>
    </source>
</evidence>
<comment type="subcellular location">
    <subcellularLocation>
        <location evidence="1">Cell projection</location>
        <location evidence="1">Cilium</location>
        <location evidence="1">Flagellum</location>
    </subcellularLocation>
    <subcellularLocation>
        <location evidence="2">Cytoplasm</location>
        <location evidence="2">Cytoskeleton</location>
        <location evidence="2">Cilium axoneme</location>
    </subcellularLocation>
</comment>
<evidence type="ECO:0000256" key="1">
    <source>
        <dbReference type="ARBA" id="ARBA00004230"/>
    </source>
</evidence>
<feature type="compositionally biased region" description="Polar residues" evidence="9">
    <location>
        <begin position="722"/>
        <end position="737"/>
    </location>
</feature>
<dbReference type="Proteomes" id="UP000663824">
    <property type="component" value="Unassembled WGS sequence"/>
</dbReference>
<evidence type="ECO:0000313" key="10">
    <source>
        <dbReference type="EMBL" id="CAF1223796.1"/>
    </source>
</evidence>
<dbReference type="Proteomes" id="UP000663855">
    <property type="component" value="Unassembled WGS sequence"/>
</dbReference>
<evidence type="ECO:0000256" key="8">
    <source>
        <dbReference type="ARBA" id="ARBA00023273"/>
    </source>
</evidence>
<feature type="compositionally biased region" description="Basic and acidic residues" evidence="9">
    <location>
        <begin position="11"/>
        <end position="31"/>
    </location>
</feature>
<evidence type="ECO:0000313" key="12">
    <source>
        <dbReference type="EMBL" id="CAF2040130.1"/>
    </source>
</evidence>
<dbReference type="EMBL" id="CAJNOW010005734">
    <property type="protein sequence ID" value="CAF1460970.1"/>
    <property type="molecule type" value="Genomic_DNA"/>
</dbReference>
<dbReference type="PANTHER" id="PTHR46613">
    <property type="entry name" value="RADIAL SPOKE HEAD 10 HOMOLOG B-RELATED"/>
    <property type="match status" value="1"/>
</dbReference>
<keyword evidence="4" id="KW-0677">Repeat</keyword>
<proteinExistence type="predicted"/>
<evidence type="ECO:0000313" key="13">
    <source>
        <dbReference type="Proteomes" id="UP000663855"/>
    </source>
</evidence>
<dbReference type="Gene3D" id="2.20.110.10">
    <property type="entry name" value="Histone H3 K4-specific methyltransferase SET7/9 N-terminal domain"/>
    <property type="match status" value="4"/>
</dbReference>
<dbReference type="GO" id="GO:0005930">
    <property type="term" value="C:axoneme"/>
    <property type="evidence" value="ECO:0007669"/>
    <property type="project" value="UniProtKB-SubCell"/>
</dbReference>
<feature type="compositionally biased region" description="Basic and acidic residues" evidence="9">
    <location>
        <begin position="770"/>
        <end position="785"/>
    </location>
</feature>
<evidence type="ECO:0000256" key="2">
    <source>
        <dbReference type="ARBA" id="ARBA00004430"/>
    </source>
</evidence>
<evidence type="ECO:0000256" key="6">
    <source>
        <dbReference type="ARBA" id="ARBA00023069"/>
    </source>
</evidence>
<dbReference type="EMBL" id="CAJNRE010004936">
    <property type="protein sequence ID" value="CAF2040130.1"/>
    <property type="molecule type" value="Genomic_DNA"/>
</dbReference>
<dbReference type="AlphaFoldDB" id="A0A814Y3H4"/>
<feature type="compositionally biased region" description="Basic residues" evidence="9">
    <location>
        <begin position="1"/>
        <end position="10"/>
    </location>
</feature>
<keyword evidence="8" id="KW-0966">Cell projection</keyword>
<comment type="caution">
    <text evidence="10">The sequence shown here is derived from an EMBL/GenBank/DDBJ whole genome shotgun (WGS) entry which is preliminary data.</text>
</comment>
<gene>
    <name evidence="10" type="ORF">CJN711_LOCUS13138</name>
    <name evidence="11" type="ORF">KQP761_LOCUS12519</name>
    <name evidence="12" type="ORF">MBJ925_LOCUS11249</name>
</gene>
<protein>
    <submittedName>
        <fullName evidence="10">Uncharacterized protein</fullName>
    </submittedName>
</protein>
<dbReference type="SMART" id="SM00698">
    <property type="entry name" value="MORN"/>
    <property type="match status" value="9"/>
</dbReference>
<evidence type="ECO:0000256" key="9">
    <source>
        <dbReference type="SAM" id="MobiDB-lite"/>
    </source>
</evidence>
<dbReference type="InterPro" id="IPR003409">
    <property type="entry name" value="MORN"/>
</dbReference>
<sequence length="855" mass="95831">MPPKAGQKKSAKSEEDPKKKDTSKNAKKGADESNAAGLGNSDLGSISNDNITSSKIGASNLTRGASHSGTPLDDHSNKEPGVSTSELSQHTDGNRESGETGINTGGSINGAALSEADVKYEEPILPNLIILGYEGGKEKGLFEGYGKATYVGGHSYTGDWSGGMMNGQGRYEWADGVVYSGTIVNNQIDGVGTYQWPDGSVYQGDVYRGRRHGTGIFRHGKNPLTYEGEWHMGHMHGKGTLQLGREGQNYYTGDFIMNIPFGKGRRQYASGNLYEGMWVNGKRHGYGVFSWSNGNGEYLGQWENGVQNGHGVHIWYIIRAEESQYALRNYYEGNFLDGRRNGYGTFYYSSGTKYIGEWKADQKHGKGKVILRNGTMIEADFQNDRIITPLTSDMTSMLTIELPEIVSKTPIPSASNTLDPMNLRRSESRNTISPNFKLQFDGAFHHMSTGEDDKKKISDQMFHVLFRHLPQLKQIYRIYARLGVDLQTNIDNTFLMTRIQFWRFILDCNLHSYGVTTTEYDRLIAECLPTENIHGPDESILVREFLNAIAIICFHLHRLKKIQSEIAPSEKQPISLQIATSMEAIIEKNILQLAGNIRGNLFTEPLKFIQAARYKEQCYKIYLAFSTRNKKEPHDMIMQKRDFLLMLKRLQLVDPVHLTASRIIAILAEDDPNIRPLGSTTPTDIRLDIDMCFLEFFEALIACALVHPGSKYYNTYVKPPKTATSERSLGSQPSIGSPSAHDRQQESRVSEYPTIVVREVSELTQETPDDIDKPRSSASRVEHETNTNAGDGSSSSSFVARLDDFFNGIFLPATNTFENIREQIRVDQEKTWQGIKHDDHNSDAPWPKQYVVLIE</sequence>
<keyword evidence="5" id="KW-0282">Flagellum</keyword>
<dbReference type="Proteomes" id="UP000663834">
    <property type="component" value="Unassembled WGS sequence"/>
</dbReference>
<evidence type="ECO:0000313" key="11">
    <source>
        <dbReference type="EMBL" id="CAF1460970.1"/>
    </source>
</evidence>
<feature type="region of interest" description="Disordered" evidence="9">
    <location>
        <begin position="722"/>
        <end position="794"/>
    </location>
</feature>
<feature type="compositionally biased region" description="Polar residues" evidence="9">
    <location>
        <begin position="82"/>
        <end position="91"/>
    </location>
</feature>
<accession>A0A814Y3H4</accession>
<dbReference type="OrthoDB" id="294378at2759"/>
<dbReference type="EMBL" id="CAJNOV010005768">
    <property type="protein sequence ID" value="CAF1223796.1"/>
    <property type="molecule type" value="Genomic_DNA"/>
</dbReference>
<dbReference type="PANTHER" id="PTHR46613:SF1">
    <property type="entry name" value="RADIAL SPOKE HEAD 10 HOMOLOG B-RELATED"/>
    <property type="match status" value="1"/>
</dbReference>
<keyword evidence="6" id="KW-0969">Cilium</keyword>
<dbReference type="Pfam" id="PF02493">
    <property type="entry name" value="MORN"/>
    <property type="match status" value="10"/>
</dbReference>
<feature type="compositionally biased region" description="Basic and acidic residues" evidence="9">
    <location>
        <begin position="740"/>
        <end position="749"/>
    </location>
</feature>
<feature type="compositionally biased region" description="Polar residues" evidence="9">
    <location>
        <begin position="42"/>
        <end position="69"/>
    </location>
</feature>
<reference evidence="10" key="1">
    <citation type="submission" date="2021-02" db="EMBL/GenBank/DDBJ databases">
        <authorList>
            <person name="Nowell W R."/>
        </authorList>
    </citation>
    <scope>NUCLEOTIDE SEQUENCE</scope>
</reference>